<reference evidence="5" key="1">
    <citation type="journal article" date="2022" name="Pest Manag. Sci.">
        <title>Glutamicibacter halophytocola-mediated host fitness of potato tuber moth on Solanaceae crops.</title>
        <authorList>
            <person name="Wang W."/>
            <person name="Xiao G."/>
            <person name="Du G."/>
            <person name="Chang L."/>
            <person name="Yang Y."/>
            <person name="Ye J."/>
            <person name="Chen B."/>
        </authorList>
    </citation>
    <scope>NUCLEOTIDE SEQUENCE</scope>
    <source>
        <strain evidence="5">S2</strain>
    </source>
</reference>
<dbReference type="Pfam" id="PF12833">
    <property type="entry name" value="HTH_18"/>
    <property type="match status" value="1"/>
</dbReference>
<dbReference type="SMART" id="SM00342">
    <property type="entry name" value="HTH_ARAC"/>
    <property type="match status" value="1"/>
</dbReference>
<dbReference type="InterPro" id="IPR018060">
    <property type="entry name" value="HTH_AraC"/>
</dbReference>
<evidence type="ECO:0000256" key="2">
    <source>
        <dbReference type="ARBA" id="ARBA00023125"/>
    </source>
</evidence>
<dbReference type="Proteomes" id="UP001060018">
    <property type="component" value="Chromosome"/>
</dbReference>
<evidence type="ECO:0000313" key="6">
    <source>
        <dbReference type="Proteomes" id="UP001060018"/>
    </source>
</evidence>
<dbReference type="EMBL" id="CP102487">
    <property type="protein sequence ID" value="UUX57989.1"/>
    <property type="molecule type" value="Genomic_DNA"/>
</dbReference>
<dbReference type="AlphaFoldDB" id="A0AA95BQ83"/>
<evidence type="ECO:0000256" key="3">
    <source>
        <dbReference type="ARBA" id="ARBA00023163"/>
    </source>
</evidence>
<evidence type="ECO:0000313" key="5">
    <source>
        <dbReference type="EMBL" id="UUX57989.1"/>
    </source>
</evidence>
<dbReference type="PANTHER" id="PTHR46796:SF13">
    <property type="entry name" value="HTH-TYPE TRANSCRIPTIONAL ACTIVATOR RHAS"/>
    <property type="match status" value="1"/>
</dbReference>
<dbReference type="GO" id="GO:0003700">
    <property type="term" value="F:DNA-binding transcription factor activity"/>
    <property type="evidence" value="ECO:0007669"/>
    <property type="project" value="InterPro"/>
</dbReference>
<dbReference type="PANTHER" id="PTHR46796">
    <property type="entry name" value="HTH-TYPE TRANSCRIPTIONAL ACTIVATOR RHAS-RELATED"/>
    <property type="match status" value="1"/>
</dbReference>
<dbReference type="InterPro" id="IPR018062">
    <property type="entry name" value="HTH_AraC-typ_CS"/>
</dbReference>
<dbReference type="InterPro" id="IPR050204">
    <property type="entry name" value="AraC_XylS_family_regulators"/>
</dbReference>
<accession>A0AA95BQ83</accession>
<keyword evidence="3" id="KW-0804">Transcription</keyword>
<feature type="domain" description="HTH araC/xylS-type" evidence="4">
    <location>
        <begin position="182"/>
        <end position="283"/>
    </location>
</feature>
<evidence type="ECO:0000259" key="4">
    <source>
        <dbReference type="PROSITE" id="PS01124"/>
    </source>
</evidence>
<gene>
    <name evidence="5" type="ORF">NUH22_11785</name>
</gene>
<proteinExistence type="predicted"/>
<dbReference type="Gene3D" id="1.10.10.60">
    <property type="entry name" value="Homeodomain-like"/>
    <property type="match status" value="1"/>
</dbReference>
<dbReference type="InterPro" id="IPR009057">
    <property type="entry name" value="Homeodomain-like_sf"/>
</dbReference>
<dbReference type="Pfam" id="PF20240">
    <property type="entry name" value="DUF6597"/>
    <property type="match status" value="1"/>
</dbReference>
<dbReference type="GO" id="GO:0043565">
    <property type="term" value="F:sequence-specific DNA binding"/>
    <property type="evidence" value="ECO:0007669"/>
    <property type="project" value="InterPro"/>
</dbReference>
<dbReference type="PROSITE" id="PS01124">
    <property type="entry name" value="HTH_ARAC_FAMILY_2"/>
    <property type="match status" value="1"/>
</dbReference>
<dbReference type="RefSeq" id="WP_257745345.1">
    <property type="nucleotide sequence ID" value="NZ_CP102487.1"/>
</dbReference>
<dbReference type="PROSITE" id="PS00041">
    <property type="entry name" value="HTH_ARAC_FAMILY_1"/>
    <property type="match status" value="1"/>
</dbReference>
<name>A0AA95BQ83_9MICC</name>
<protein>
    <submittedName>
        <fullName evidence="5">Helix-turn-helix domain-containing protein</fullName>
    </submittedName>
</protein>
<sequence>MKLWNAGACKFATNLRCCCMVDIHDGRGVLYPARLPEFQRILPPEHLRQYVSWYWISRWDIAAGRISRQQILPFPLMNLVVQPEGVTVAGPSRGASHRDLRGTSWAVAALLRPAAAPYLASLVESTPQQLLDQEATIDAGALHQALLDEHQLCDDANSNAGCAHQLSLWLEQRLPPITESGELANNFLDHVSTNSAALRVDHVAKDLNLTVRSLQRLSLKYLGLSPLAVIRRYRLQEAALHLREHPQTSLASLAVDLGYADQAHLSTDFRKVLGYSPSDYRSS</sequence>
<keyword evidence="2" id="KW-0238">DNA-binding</keyword>
<keyword evidence="1" id="KW-0805">Transcription regulation</keyword>
<dbReference type="SUPFAM" id="SSF46689">
    <property type="entry name" value="Homeodomain-like"/>
    <property type="match status" value="1"/>
</dbReference>
<organism evidence="5 6">
    <name type="scientific">Glutamicibacter halophytocola</name>
    <dbReference type="NCBI Taxonomy" id="1933880"/>
    <lineage>
        <taxon>Bacteria</taxon>
        <taxon>Bacillati</taxon>
        <taxon>Actinomycetota</taxon>
        <taxon>Actinomycetes</taxon>
        <taxon>Micrococcales</taxon>
        <taxon>Micrococcaceae</taxon>
        <taxon>Glutamicibacter</taxon>
    </lineage>
</organism>
<dbReference type="InterPro" id="IPR046532">
    <property type="entry name" value="DUF6597"/>
</dbReference>
<evidence type="ECO:0000256" key="1">
    <source>
        <dbReference type="ARBA" id="ARBA00023015"/>
    </source>
</evidence>